<dbReference type="GO" id="GO:0055085">
    <property type="term" value="P:transmembrane transport"/>
    <property type="evidence" value="ECO:0007669"/>
    <property type="project" value="InterPro"/>
</dbReference>
<proteinExistence type="predicted"/>
<feature type="chain" id="PRO_5011576331" evidence="4">
    <location>
        <begin position="24"/>
        <end position="374"/>
    </location>
</feature>
<dbReference type="RefSeq" id="WP_090848431.1">
    <property type="nucleotide sequence ID" value="NZ_FNXG01000004.1"/>
</dbReference>
<organism evidence="5 6">
    <name type="scientific">Paracoccus alkenifer</name>
    <dbReference type="NCBI Taxonomy" id="65735"/>
    <lineage>
        <taxon>Bacteria</taxon>
        <taxon>Pseudomonadati</taxon>
        <taxon>Pseudomonadota</taxon>
        <taxon>Alphaproteobacteria</taxon>
        <taxon>Rhodobacterales</taxon>
        <taxon>Paracoccaceae</taxon>
        <taxon>Paracoccus</taxon>
    </lineage>
</organism>
<protein>
    <submittedName>
        <fullName evidence="5">TRAP-type C4-dicarboxylate transport system, substrate-binding protein</fullName>
    </submittedName>
</protein>
<dbReference type="OrthoDB" id="7239472at2"/>
<accession>A0A1H6MTK4</accession>
<evidence type="ECO:0000313" key="5">
    <source>
        <dbReference type="EMBL" id="SEI05391.1"/>
    </source>
</evidence>
<dbReference type="Pfam" id="PF03480">
    <property type="entry name" value="DctP"/>
    <property type="match status" value="1"/>
</dbReference>
<dbReference type="NCBIfam" id="NF037995">
    <property type="entry name" value="TRAP_S1"/>
    <property type="match status" value="1"/>
</dbReference>
<dbReference type="EMBL" id="FNXG01000004">
    <property type="protein sequence ID" value="SEI05391.1"/>
    <property type="molecule type" value="Genomic_DNA"/>
</dbReference>
<reference evidence="6" key="1">
    <citation type="submission" date="2016-10" db="EMBL/GenBank/DDBJ databases">
        <authorList>
            <person name="Varghese N."/>
            <person name="Submissions S."/>
        </authorList>
    </citation>
    <scope>NUCLEOTIDE SEQUENCE [LARGE SCALE GENOMIC DNA]</scope>
    <source>
        <strain evidence="6">DSM 11593</strain>
    </source>
</reference>
<evidence type="ECO:0000256" key="4">
    <source>
        <dbReference type="SAM" id="SignalP"/>
    </source>
</evidence>
<keyword evidence="2 4" id="KW-0732">Signal</keyword>
<sequence>MRKYLLSAASLLAVATVGLGAAADTYQASTWLEPSHILTKDAYVPYLADIKAATDGAVDFELYTSGALVPAQTTLSGVGDGVAQLGLVAAAYTPSELPLSGMINDLAFTATDSLATSLALTEIAMTNQRFIDEYGQHGTVVLGAYSTPTYLFACMSDVTSTENIRGKKIRTAGTAQNEWISSLGAVPVSVPSTDIYSGLERGSIDCTMGDPTNLENGPKFGEVTRSLTLLDQGTSLGMTYVYNKGFWNDIGPEARRKILDLTARGIALTQISYEAAVQDSLDKTRARGTAFNEPDQSLVDALAAFRAKVIETYPQRTQSDRGIADPTDVAQEYLTLEEKWRGLLDGVDRNDVDAVAALVASEIYSKIDENSYGL</sequence>
<dbReference type="CDD" id="cd13666">
    <property type="entry name" value="PBP2_TRAP_DctP_like_1"/>
    <property type="match status" value="1"/>
</dbReference>
<dbReference type="STRING" id="65735.SAMN04488075_2515"/>
<dbReference type="GO" id="GO:0042597">
    <property type="term" value="C:periplasmic space"/>
    <property type="evidence" value="ECO:0007669"/>
    <property type="project" value="UniProtKB-SubCell"/>
</dbReference>
<evidence type="ECO:0000256" key="2">
    <source>
        <dbReference type="ARBA" id="ARBA00022729"/>
    </source>
</evidence>
<dbReference type="PANTHER" id="PTHR33376:SF15">
    <property type="entry name" value="BLL6794 PROTEIN"/>
    <property type="match status" value="1"/>
</dbReference>
<dbReference type="Gene3D" id="3.40.190.170">
    <property type="entry name" value="Bacterial extracellular solute-binding protein, family 7"/>
    <property type="match status" value="1"/>
</dbReference>
<keyword evidence="3" id="KW-0574">Periplasm</keyword>
<dbReference type="InterPro" id="IPR038404">
    <property type="entry name" value="TRAP_DctP_sf"/>
</dbReference>
<evidence type="ECO:0000313" key="6">
    <source>
        <dbReference type="Proteomes" id="UP000199125"/>
    </source>
</evidence>
<dbReference type="AlphaFoldDB" id="A0A1H6MTK4"/>
<keyword evidence="6" id="KW-1185">Reference proteome</keyword>
<dbReference type="Proteomes" id="UP000199125">
    <property type="component" value="Unassembled WGS sequence"/>
</dbReference>
<feature type="signal peptide" evidence="4">
    <location>
        <begin position="1"/>
        <end position="23"/>
    </location>
</feature>
<gene>
    <name evidence="5" type="ORF">SAMN04488075_2515</name>
</gene>
<dbReference type="PANTHER" id="PTHR33376">
    <property type="match status" value="1"/>
</dbReference>
<evidence type="ECO:0000256" key="3">
    <source>
        <dbReference type="ARBA" id="ARBA00022764"/>
    </source>
</evidence>
<comment type="subcellular location">
    <subcellularLocation>
        <location evidence="1">Periplasm</location>
    </subcellularLocation>
</comment>
<name>A0A1H6MTK4_9RHOB</name>
<dbReference type="InterPro" id="IPR018389">
    <property type="entry name" value="DctP_fam"/>
</dbReference>
<evidence type="ECO:0000256" key="1">
    <source>
        <dbReference type="ARBA" id="ARBA00004418"/>
    </source>
</evidence>